<feature type="domain" description="GED" evidence="3">
    <location>
        <begin position="615"/>
        <end position="706"/>
    </location>
</feature>
<evidence type="ECO:0000256" key="1">
    <source>
        <dbReference type="ARBA" id="ARBA00022741"/>
    </source>
</evidence>
<keyword evidence="6" id="KW-1185">Reference proteome</keyword>
<feature type="domain" description="Dynamin-type G" evidence="4">
    <location>
        <begin position="85"/>
        <end position="369"/>
    </location>
</feature>
<dbReference type="InterPro" id="IPR022812">
    <property type="entry name" value="Dynamin"/>
</dbReference>
<dbReference type="EMBL" id="KE145362">
    <property type="protein sequence ID" value="EPE31475.1"/>
    <property type="molecule type" value="Genomic_DNA"/>
</dbReference>
<evidence type="ECO:0000313" key="6">
    <source>
        <dbReference type="Proteomes" id="UP000016922"/>
    </source>
</evidence>
<dbReference type="GO" id="GO:0008017">
    <property type="term" value="F:microtubule binding"/>
    <property type="evidence" value="ECO:0007669"/>
    <property type="project" value="TreeGrafter"/>
</dbReference>
<dbReference type="InterPro" id="IPR000375">
    <property type="entry name" value="Dynamin_stalk"/>
</dbReference>
<dbReference type="GO" id="GO:0016559">
    <property type="term" value="P:peroxisome fission"/>
    <property type="evidence" value="ECO:0007669"/>
    <property type="project" value="TreeGrafter"/>
</dbReference>
<evidence type="ECO:0000259" key="3">
    <source>
        <dbReference type="PROSITE" id="PS51388"/>
    </source>
</evidence>
<dbReference type="FunFam" id="3.40.50.300:FF:001425">
    <property type="entry name" value="Dynamin GTPase, putative"/>
    <property type="match status" value="1"/>
</dbReference>
<dbReference type="GeneID" id="19471818"/>
<dbReference type="GO" id="GO:0003924">
    <property type="term" value="F:GTPase activity"/>
    <property type="evidence" value="ECO:0007669"/>
    <property type="project" value="InterPro"/>
</dbReference>
<name>S3D0U5_GLAL2</name>
<dbReference type="OrthoDB" id="415706at2759"/>
<dbReference type="AlphaFoldDB" id="S3D0U5"/>
<dbReference type="PROSITE" id="PS51718">
    <property type="entry name" value="G_DYNAMIN_2"/>
    <property type="match status" value="1"/>
</dbReference>
<keyword evidence="1" id="KW-0547">Nucleotide-binding</keyword>
<dbReference type="GO" id="GO:0006897">
    <property type="term" value="P:endocytosis"/>
    <property type="evidence" value="ECO:0007669"/>
    <property type="project" value="TreeGrafter"/>
</dbReference>
<dbReference type="Pfam" id="PF00350">
    <property type="entry name" value="Dynamin_N"/>
    <property type="match status" value="1"/>
</dbReference>
<organism evidence="5 6">
    <name type="scientific">Glarea lozoyensis (strain ATCC 20868 / MF5171)</name>
    <dbReference type="NCBI Taxonomy" id="1116229"/>
    <lineage>
        <taxon>Eukaryota</taxon>
        <taxon>Fungi</taxon>
        <taxon>Dikarya</taxon>
        <taxon>Ascomycota</taxon>
        <taxon>Pezizomycotina</taxon>
        <taxon>Leotiomycetes</taxon>
        <taxon>Helotiales</taxon>
        <taxon>Helotiaceae</taxon>
        <taxon>Glarea</taxon>
    </lineage>
</organism>
<dbReference type="RefSeq" id="XP_008081750.1">
    <property type="nucleotide sequence ID" value="XM_008083559.1"/>
</dbReference>
<dbReference type="InterPro" id="IPR001401">
    <property type="entry name" value="Dynamin_GTPase"/>
</dbReference>
<dbReference type="InterPro" id="IPR020850">
    <property type="entry name" value="GED_dom"/>
</dbReference>
<keyword evidence="5" id="KW-0378">Hydrolase</keyword>
<dbReference type="SMART" id="SM00053">
    <property type="entry name" value="DYNc"/>
    <property type="match status" value="1"/>
</dbReference>
<dbReference type="HOGENOM" id="CLU_008964_7_3_1"/>
<dbReference type="CDD" id="cd08771">
    <property type="entry name" value="DLP_1"/>
    <property type="match status" value="1"/>
</dbReference>
<dbReference type="PRINTS" id="PR00195">
    <property type="entry name" value="DYNAMIN"/>
</dbReference>
<gene>
    <name evidence="5" type="ORF">GLAREA_12778</name>
</gene>
<dbReference type="KEGG" id="glz:GLAREA_12778"/>
<dbReference type="Gene3D" id="3.40.50.300">
    <property type="entry name" value="P-loop containing nucleotide triphosphate hydrolases"/>
    <property type="match status" value="1"/>
</dbReference>
<protein>
    <submittedName>
        <fullName evidence="5">p-loop containing nucleoside triphosphate hydrolase</fullName>
    </submittedName>
</protein>
<dbReference type="PROSITE" id="PS51388">
    <property type="entry name" value="GED"/>
    <property type="match status" value="1"/>
</dbReference>
<dbReference type="STRING" id="1116229.S3D0U5"/>
<evidence type="ECO:0000313" key="5">
    <source>
        <dbReference type="EMBL" id="EPE31475.1"/>
    </source>
</evidence>
<dbReference type="InterPro" id="IPR030381">
    <property type="entry name" value="G_DYNAMIN_dom"/>
</dbReference>
<dbReference type="PANTHER" id="PTHR11566:SF21">
    <property type="entry name" value="DYNAMIN RELATED PROTEIN 1, ISOFORM A"/>
    <property type="match status" value="1"/>
</dbReference>
<dbReference type="GO" id="GO:0005525">
    <property type="term" value="F:GTP binding"/>
    <property type="evidence" value="ECO:0007669"/>
    <property type="project" value="InterPro"/>
</dbReference>
<evidence type="ECO:0000259" key="4">
    <source>
        <dbReference type="PROSITE" id="PS51718"/>
    </source>
</evidence>
<dbReference type="GO" id="GO:0000266">
    <property type="term" value="P:mitochondrial fission"/>
    <property type="evidence" value="ECO:0007669"/>
    <property type="project" value="TreeGrafter"/>
</dbReference>
<sequence length="772" mass="86529">MYEVSRGNEERRHTLADPLAKVLAAREENFKQQLAFLSTITAVTSNLKMSQKSLQTSALQSLQSKEELGLIDAIDSLRSHGVSHYISLPQLIVCGDQSSGKSSVLEAISGIPFPTKDNLCTRFATELILRRATATGVSVSIVPSQDRSEAECHRLSQFHETLLNFDGFSVLVDKAKDFMGISTTSSAFSNDVLRVEVSGPSQQHLTIVDLPGLIHSENKLQTAADVALVLSMVQTYMANRRSIVLAVVSAKNDYANQIVTKLAKDVDAKGLRTLGIITKPDTLPIGSESELAYANLARNQDVEFRLGWHVLRNRDYESRNTSMEARDAAEEQFFSQGIWRDFARNLVGITSLRTRLSQVLLQQIKNELPSVFDELEASIKDIHEALGRLGASRDTNEEQRLFLLHVSQSFQSIVNAAVDGTYGDSFFGDSRSAEGYSKRLRAVVQNLNMEFAERMRLCGHKREIVDRIESDVPPLAAGVPQIISRAVFLDEVTELLKTSRGRELPTYDATTDALLREVLDPLMEQRYRDMTAKLVELLLPHQKGHPITYNHYFIETIQNMREKRLEAEVTRRLSKFFGGRDLSSLEELPIKKVKTSSLISALTSRKEADMDRYASSEILDCMQAYYKVALKSVVDSVVIQAIETQLLGKLGDLLSPARVVQMKADMINKIAAESSESRLQRERMTRKLVVLKAGFEMCKKHIGRPMTSQFMFLNLNSAIANCPDLQHRPWHPEQHVFEDDSESDLLHDISESEDVNGQEVVSSLVMDNVKHE</sequence>
<dbReference type="GO" id="GO:0048312">
    <property type="term" value="P:intracellular distribution of mitochondria"/>
    <property type="evidence" value="ECO:0007669"/>
    <property type="project" value="TreeGrafter"/>
</dbReference>
<dbReference type="SUPFAM" id="SSF52540">
    <property type="entry name" value="P-loop containing nucleoside triphosphate hydrolases"/>
    <property type="match status" value="1"/>
</dbReference>
<dbReference type="eggNOG" id="KOG0446">
    <property type="taxonomic scope" value="Eukaryota"/>
</dbReference>
<dbReference type="InterPro" id="IPR027417">
    <property type="entry name" value="P-loop_NTPase"/>
</dbReference>
<dbReference type="GO" id="GO:0005739">
    <property type="term" value="C:mitochondrion"/>
    <property type="evidence" value="ECO:0007669"/>
    <property type="project" value="TreeGrafter"/>
</dbReference>
<reference evidence="5 6" key="1">
    <citation type="journal article" date="2013" name="BMC Genomics">
        <title>Genomics-driven discovery of the pneumocandin biosynthetic gene cluster in the fungus Glarea lozoyensis.</title>
        <authorList>
            <person name="Chen L."/>
            <person name="Yue Q."/>
            <person name="Zhang X."/>
            <person name="Xiang M."/>
            <person name="Wang C."/>
            <person name="Li S."/>
            <person name="Che Y."/>
            <person name="Ortiz-Lopez F.J."/>
            <person name="Bills G.F."/>
            <person name="Liu X."/>
            <person name="An Z."/>
        </authorList>
    </citation>
    <scope>NUCLEOTIDE SEQUENCE [LARGE SCALE GENOMIC DNA]</scope>
    <source>
        <strain evidence="6">ATCC 20868 / MF5171</strain>
    </source>
</reference>
<dbReference type="GO" id="GO:0016020">
    <property type="term" value="C:membrane"/>
    <property type="evidence" value="ECO:0007669"/>
    <property type="project" value="TreeGrafter"/>
</dbReference>
<dbReference type="OMA" id="HQKGHPI"/>
<dbReference type="GO" id="GO:0005874">
    <property type="term" value="C:microtubule"/>
    <property type="evidence" value="ECO:0007669"/>
    <property type="project" value="TreeGrafter"/>
</dbReference>
<dbReference type="Pfam" id="PF01031">
    <property type="entry name" value="Dynamin_M"/>
    <property type="match status" value="1"/>
</dbReference>
<proteinExistence type="predicted"/>
<dbReference type="Proteomes" id="UP000016922">
    <property type="component" value="Unassembled WGS sequence"/>
</dbReference>
<dbReference type="InterPro" id="IPR045063">
    <property type="entry name" value="Dynamin_N"/>
</dbReference>
<evidence type="ECO:0000256" key="2">
    <source>
        <dbReference type="ARBA" id="ARBA00023134"/>
    </source>
</evidence>
<accession>S3D0U5</accession>
<dbReference type="PANTHER" id="PTHR11566">
    <property type="entry name" value="DYNAMIN"/>
    <property type="match status" value="1"/>
</dbReference>
<keyword evidence="2" id="KW-0342">GTP-binding</keyword>